<dbReference type="PANTHER" id="PTHR12302">
    <property type="entry name" value="EBNA2 BINDING PROTEIN P100"/>
    <property type="match status" value="1"/>
</dbReference>
<dbReference type="SMART" id="SM00318">
    <property type="entry name" value="SNc"/>
    <property type="match status" value="1"/>
</dbReference>
<dbReference type="SUPFAM" id="SSF50199">
    <property type="entry name" value="Staphylococcal nuclease"/>
    <property type="match status" value="1"/>
</dbReference>
<dbReference type="SUPFAM" id="SSF57884">
    <property type="entry name" value="Ada DNA repair protein, N-terminal domain (N-Ada 10)"/>
    <property type="match status" value="1"/>
</dbReference>
<keyword evidence="6" id="KW-1185">Reference proteome</keyword>
<dbReference type="PROSITE" id="PS50830">
    <property type="entry name" value="TNASE_3"/>
    <property type="match status" value="1"/>
</dbReference>
<dbReference type="InterPro" id="IPR035451">
    <property type="entry name" value="Ada-like_dom_sf"/>
</dbReference>
<keyword evidence="3" id="KW-0378">Hydrolase</keyword>
<comment type="caution">
    <text evidence="5">The sequence shown here is derived from an EMBL/GenBank/DDBJ whole genome shotgun (WGS) entry which is preliminary data.</text>
</comment>
<reference evidence="5 6" key="1">
    <citation type="submission" date="2021-08" db="EMBL/GenBank/DDBJ databases">
        <title>FDA dAtabase for Regulatory Grade micrObial Sequences (FDA-ARGOS): Supporting development and validation of Infectious Disease Dx tests.</title>
        <authorList>
            <person name="Sproer C."/>
            <person name="Gronow S."/>
            <person name="Severitt S."/>
            <person name="Schroder I."/>
            <person name="Tallon L."/>
            <person name="Sadzewicz L."/>
            <person name="Zhao X."/>
            <person name="Boylan J."/>
            <person name="Ott S."/>
            <person name="Bowen H."/>
            <person name="Vavikolanu K."/>
            <person name="Hazen T."/>
            <person name="Aluvathingal J."/>
            <person name="Nadendla S."/>
            <person name="Lowell S."/>
            <person name="Myers T."/>
            <person name="Yan Y."/>
            <person name="Sichtig H."/>
        </authorList>
    </citation>
    <scope>NUCLEOTIDE SEQUENCE [LARGE SCALE GENOMIC DNA]</scope>
    <source>
        <strain evidence="5 6">FDAARGOS_1460</strain>
    </source>
</reference>
<evidence type="ECO:0000256" key="3">
    <source>
        <dbReference type="ARBA" id="ARBA00022801"/>
    </source>
</evidence>
<evidence type="ECO:0000313" key="5">
    <source>
        <dbReference type="EMBL" id="MBZ2387045.1"/>
    </source>
</evidence>
<dbReference type="InterPro" id="IPR016071">
    <property type="entry name" value="Staphylococal_nuclease_OB-fold"/>
</dbReference>
<feature type="domain" description="TNase-like" evidence="4">
    <location>
        <begin position="35"/>
        <end position="178"/>
    </location>
</feature>
<evidence type="ECO:0000259" key="4">
    <source>
        <dbReference type="PROSITE" id="PS50830"/>
    </source>
</evidence>
<keyword evidence="2" id="KW-0255">Endonuclease</keyword>
<dbReference type="Gene3D" id="3.40.10.10">
    <property type="entry name" value="DNA Methylphosphotriester Repair Domain"/>
    <property type="match status" value="1"/>
</dbReference>
<dbReference type="EMBL" id="JAIPME010000002">
    <property type="protein sequence ID" value="MBZ2387045.1"/>
    <property type="molecule type" value="Genomic_DNA"/>
</dbReference>
<protein>
    <submittedName>
        <fullName evidence="5">Thermonuclease family protein</fullName>
    </submittedName>
</protein>
<evidence type="ECO:0000256" key="1">
    <source>
        <dbReference type="ARBA" id="ARBA00022722"/>
    </source>
</evidence>
<dbReference type="PANTHER" id="PTHR12302:SF3">
    <property type="entry name" value="SERINE_THREONINE-PROTEIN KINASE 31"/>
    <property type="match status" value="1"/>
</dbReference>
<dbReference type="Gene3D" id="2.40.50.90">
    <property type="match status" value="1"/>
</dbReference>
<proteinExistence type="predicted"/>
<dbReference type="InterPro" id="IPR035437">
    <property type="entry name" value="SNase_OB-fold_sf"/>
</dbReference>
<sequence>MHRLILAIFLALTITSCQEIPKENKNQFASKDWQIYQKAKVKYAVDGDTIWVDIDGKDEKVRFVGVNTPEVAKDGKPAEFMADEAKDFTNSILKNKEIYLEKDISDRDKYDRLLRYIWLEEPVGNPSLSDIEKKTLNGILVKEGYAYANYYKPDIKYQEYLKELERSAQDNKLGIWSDGTKSAKENEKIDGSYLIKGNKNSKVYHLPEWDSYDTVKEKNAVYFETEKEAKEAGFRPAR</sequence>
<dbReference type="Pfam" id="PF00565">
    <property type="entry name" value="SNase"/>
    <property type="match status" value="1"/>
</dbReference>
<dbReference type="RefSeq" id="WP_223419830.1">
    <property type="nucleotide sequence ID" value="NZ_JAIPME010000002.1"/>
</dbReference>
<evidence type="ECO:0000313" key="6">
    <source>
        <dbReference type="Proteomes" id="UP000734271"/>
    </source>
</evidence>
<dbReference type="PROSITE" id="PS51257">
    <property type="entry name" value="PROKAR_LIPOPROTEIN"/>
    <property type="match status" value="1"/>
</dbReference>
<gene>
    <name evidence="5" type="ORF">K8P03_07095</name>
</gene>
<organism evidence="5 6">
    <name type="scientific">Anaerococcus murdochii</name>
    <dbReference type="NCBI Taxonomy" id="411577"/>
    <lineage>
        <taxon>Bacteria</taxon>
        <taxon>Bacillati</taxon>
        <taxon>Bacillota</taxon>
        <taxon>Tissierellia</taxon>
        <taxon>Tissierellales</taxon>
        <taxon>Peptoniphilaceae</taxon>
        <taxon>Anaerococcus</taxon>
    </lineage>
</organism>
<keyword evidence="1" id="KW-0540">Nuclease</keyword>
<name>A0ABS7SZT6_9FIRM</name>
<accession>A0ABS7SZT6</accession>
<dbReference type="Proteomes" id="UP000734271">
    <property type="component" value="Unassembled WGS sequence"/>
</dbReference>
<evidence type="ECO:0000256" key="2">
    <source>
        <dbReference type="ARBA" id="ARBA00022759"/>
    </source>
</evidence>